<accession>A0ABQ9ZEK1</accession>
<protein>
    <submittedName>
        <fullName evidence="1">Uncharacterized protein</fullName>
    </submittedName>
</protein>
<proteinExistence type="predicted"/>
<organism evidence="1 2">
    <name type="scientific">Daphnia magna</name>
    <dbReference type="NCBI Taxonomy" id="35525"/>
    <lineage>
        <taxon>Eukaryota</taxon>
        <taxon>Metazoa</taxon>
        <taxon>Ecdysozoa</taxon>
        <taxon>Arthropoda</taxon>
        <taxon>Crustacea</taxon>
        <taxon>Branchiopoda</taxon>
        <taxon>Diplostraca</taxon>
        <taxon>Cladocera</taxon>
        <taxon>Anomopoda</taxon>
        <taxon>Daphniidae</taxon>
        <taxon>Daphnia</taxon>
    </lineage>
</organism>
<dbReference type="Proteomes" id="UP001234178">
    <property type="component" value="Unassembled WGS sequence"/>
</dbReference>
<keyword evidence="2" id="KW-1185">Reference proteome</keyword>
<dbReference type="EMBL" id="JAOYFB010000003">
    <property type="protein sequence ID" value="KAK4011354.1"/>
    <property type="molecule type" value="Genomic_DNA"/>
</dbReference>
<evidence type="ECO:0000313" key="2">
    <source>
        <dbReference type="Proteomes" id="UP001234178"/>
    </source>
</evidence>
<comment type="caution">
    <text evidence="1">The sequence shown here is derived from an EMBL/GenBank/DDBJ whole genome shotgun (WGS) entry which is preliminary data.</text>
</comment>
<gene>
    <name evidence="1" type="ORF">OUZ56_020470</name>
</gene>
<reference evidence="1 2" key="1">
    <citation type="journal article" date="2023" name="Nucleic Acids Res.">
        <title>The hologenome of Daphnia magna reveals possible DNA methylation and microbiome-mediated evolution of the host genome.</title>
        <authorList>
            <person name="Chaturvedi A."/>
            <person name="Li X."/>
            <person name="Dhandapani V."/>
            <person name="Marshall H."/>
            <person name="Kissane S."/>
            <person name="Cuenca-Cambronero M."/>
            <person name="Asole G."/>
            <person name="Calvet F."/>
            <person name="Ruiz-Romero M."/>
            <person name="Marangio P."/>
            <person name="Guigo R."/>
            <person name="Rago D."/>
            <person name="Mirbahai L."/>
            <person name="Eastwood N."/>
            <person name="Colbourne J.K."/>
            <person name="Zhou J."/>
            <person name="Mallon E."/>
            <person name="Orsini L."/>
        </authorList>
    </citation>
    <scope>NUCLEOTIDE SEQUENCE [LARGE SCALE GENOMIC DNA]</scope>
    <source>
        <strain evidence="1">LRV0_1</strain>
    </source>
</reference>
<sequence length="82" mass="8929">MKNRSAHVSNPTAILASRHTIPISSLPVQSSASLWSNCTRLFYFLGPGVTNRWTRVAHTPGGAMTIAFETFKDALDDSLGRP</sequence>
<evidence type="ECO:0000313" key="1">
    <source>
        <dbReference type="EMBL" id="KAK4011354.1"/>
    </source>
</evidence>
<name>A0ABQ9ZEK1_9CRUS</name>